<name>A0A1M6GIX0_9BACT</name>
<dbReference type="AlphaFoldDB" id="A0A1M6GIX0"/>
<feature type="domain" description="BACON" evidence="1">
    <location>
        <begin position="54"/>
        <end position="105"/>
    </location>
</feature>
<dbReference type="OrthoDB" id="1113138at2"/>
<dbReference type="EMBL" id="FQZE01000011">
    <property type="protein sequence ID" value="SHJ09893.1"/>
    <property type="molecule type" value="Genomic_DNA"/>
</dbReference>
<evidence type="ECO:0000259" key="1">
    <source>
        <dbReference type="Pfam" id="PF19190"/>
    </source>
</evidence>
<evidence type="ECO:0000313" key="2">
    <source>
        <dbReference type="EMBL" id="SHJ09893.1"/>
    </source>
</evidence>
<evidence type="ECO:0000313" key="3">
    <source>
        <dbReference type="Proteomes" id="UP000184050"/>
    </source>
</evidence>
<organism evidence="2 3">
    <name type="scientific">Tangfeifania diversioriginum</name>
    <dbReference type="NCBI Taxonomy" id="1168035"/>
    <lineage>
        <taxon>Bacteria</taxon>
        <taxon>Pseudomonadati</taxon>
        <taxon>Bacteroidota</taxon>
        <taxon>Bacteroidia</taxon>
        <taxon>Marinilabiliales</taxon>
        <taxon>Prolixibacteraceae</taxon>
        <taxon>Tangfeifania</taxon>
    </lineage>
</organism>
<dbReference type="PROSITE" id="PS51257">
    <property type="entry name" value="PROKAR_LIPOPROTEIN"/>
    <property type="match status" value="1"/>
</dbReference>
<sequence>MKTIHRKNKFHSKFGFGLLILIGLLASCSNDFLDTKYPTDYVAGDSIFVMSDVQSFEQEINMRNTEAASWKLFQFPRWLEVSPKEGTVNPGSGVNFQFSVNKNEMYFDLGIFALPLVFEVEDVGLVQHTIVVWNVGEPDISNTPPVIEVDYTFQGMYQINNSGYGILLWEVVNKPDWLTLETTEGMLNAHEYGIWQYTIDSEDLEPGEYSGKVEIRHNAASSSYFIEFKFTIEESAYYGNYLSGEFIDARYIKNMNQVVVLTKNPNNLLFFSADSQDADTLNLDRIPQCFDISEDESTFAVGFSNAEISTYSANSGALLQTYPAGNIPANIAFASENRLFFLENSEFGYYLTGLDLESGNRNKAKNYTGGISILKKVPGKNLLLASRPGWSPDGLFVFDISHELVPDSLNEYWMSLNGFWLAEDGERIFAGTRRIYQIPEYVPGQLWSMETPPVLGEFDFSSDLTIYSMAHQNSPGKIFIACDVPWNRSTSYIKIIDHNTLVEQKTLELSPNPPFGYPPGNTWWSETVKIFPSVSGSEIWVIQEQPPADHNDPNMWSIQRLPL</sequence>
<proteinExistence type="predicted"/>
<dbReference type="SUPFAM" id="SSF50998">
    <property type="entry name" value="Quinoprotein alcohol dehydrogenase-like"/>
    <property type="match status" value="1"/>
</dbReference>
<protein>
    <recommendedName>
        <fullName evidence="1">BACON domain-containing protein</fullName>
    </recommendedName>
</protein>
<gene>
    <name evidence="2" type="ORF">SAMN05444280_11111</name>
</gene>
<reference evidence="2 3" key="1">
    <citation type="submission" date="2016-11" db="EMBL/GenBank/DDBJ databases">
        <authorList>
            <person name="Jaros S."/>
            <person name="Januszkiewicz K."/>
            <person name="Wedrychowicz H."/>
        </authorList>
    </citation>
    <scope>NUCLEOTIDE SEQUENCE [LARGE SCALE GENOMIC DNA]</scope>
    <source>
        <strain evidence="2 3">DSM 27063</strain>
    </source>
</reference>
<dbReference type="STRING" id="1168035.SAMN05444280_11111"/>
<dbReference type="InterPro" id="IPR011047">
    <property type="entry name" value="Quinoprotein_ADH-like_sf"/>
</dbReference>
<dbReference type="InterPro" id="IPR024361">
    <property type="entry name" value="BACON"/>
</dbReference>
<accession>A0A1M6GIX0</accession>
<keyword evidence="3" id="KW-1185">Reference proteome</keyword>
<dbReference type="RefSeq" id="WP_073168416.1">
    <property type="nucleotide sequence ID" value="NZ_FQZE01000011.1"/>
</dbReference>
<dbReference type="Pfam" id="PF19190">
    <property type="entry name" value="BACON_2"/>
    <property type="match status" value="1"/>
</dbReference>
<dbReference type="Proteomes" id="UP000184050">
    <property type="component" value="Unassembled WGS sequence"/>
</dbReference>